<dbReference type="EMBL" id="ML978990">
    <property type="protein sequence ID" value="KAF1924807.1"/>
    <property type="molecule type" value="Genomic_DNA"/>
</dbReference>
<dbReference type="GO" id="GO:0003676">
    <property type="term" value="F:nucleic acid binding"/>
    <property type="evidence" value="ECO:0007669"/>
    <property type="project" value="InterPro"/>
</dbReference>
<evidence type="ECO:0000313" key="3">
    <source>
        <dbReference type="Proteomes" id="UP000800082"/>
    </source>
</evidence>
<protein>
    <recommendedName>
        <fullName evidence="1">DDE-1 domain-containing protein</fullName>
    </recommendedName>
</protein>
<organism evidence="2 3">
    <name type="scientific">Didymella exigua CBS 183.55</name>
    <dbReference type="NCBI Taxonomy" id="1150837"/>
    <lineage>
        <taxon>Eukaryota</taxon>
        <taxon>Fungi</taxon>
        <taxon>Dikarya</taxon>
        <taxon>Ascomycota</taxon>
        <taxon>Pezizomycotina</taxon>
        <taxon>Dothideomycetes</taxon>
        <taxon>Pleosporomycetidae</taxon>
        <taxon>Pleosporales</taxon>
        <taxon>Pleosporineae</taxon>
        <taxon>Didymellaceae</taxon>
        <taxon>Didymella</taxon>
    </lineage>
</organism>
<dbReference type="Pfam" id="PF03184">
    <property type="entry name" value="DDE_1"/>
    <property type="match status" value="1"/>
</dbReference>
<proteinExistence type="predicted"/>
<dbReference type="RefSeq" id="XP_033445059.1">
    <property type="nucleotide sequence ID" value="XM_033589554.1"/>
</dbReference>
<dbReference type="Proteomes" id="UP000800082">
    <property type="component" value="Unassembled WGS sequence"/>
</dbReference>
<dbReference type="InterPro" id="IPR004875">
    <property type="entry name" value="DDE_SF_endonuclease_dom"/>
</dbReference>
<evidence type="ECO:0000313" key="2">
    <source>
        <dbReference type="EMBL" id="KAF1924807.1"/>
    </source>
</evidence>
<feature type="non-terminal residue" evidence="2">
    <location>
        <position position="113"/>
    </location>
</feature>
<gene>
    <name evidence="2" type="ORF">M421DRAFT_34826</name>
</gene>
<dbReference type="OrthoDB" id="3692449at2759"/>
<name>A0A6A5RGR3_9PLEO</name>
<dbReference type="AlphaFoldDB" id="A0A6A5RGR3"/>
<dbReference type="GeneID" id="54347201"/>
<keyword evidence="3" id="KW-1185">Reference proteome</keyword>
<feature type="non-terminal residue" evidence="2">
    <location>
        <position position="1"/>
    </location>
</feature>
<accession>A0A6A5RGR3</accession>
<feature type="domain" description="DDE-1" evidence="1">
    <location>
        <begin position="2"/>
        <end position="77"/>
    </location>
</feature>
<reference evidence="2" key="1">
    <citation type="journal article" date="2020" name="Stud. Mycol.">
        <title>101 Dothideomycetes genomes: a test case for predicting lifestyles and emergence of pathogens.</title>
        <authorList>
            <person name="Haridas S."/>
            <person name="Albert R."/>
            <person name="Binder M."/>
            <person name="Bloem J."/>
            <person name="Labutti K."/>
            <person name="Salamov A."/>
            <person name="Andreopoulos B."/>
            <person name="Baker S."/>
            <person name="Barry K."/>
            <person name="Bills G."/>
            <person name="Bluhm B."/>
            <person name="Cannon C."/>
            <person name="Castanera R."/>
            <person name="Culley D."/>
            <person name="Daum C."/>
            <person name="Ezra D."/>
            <person name="Gonzalez J."/>
            <person name="Henrissat B."/>
            <person name="Kuo A."/>
            <person name="Liang C."/>
            <person name="Lipzen A."/>
            <person name="Lutzoni F."/>
            <person name="Magnuson J."/>
            <person name="Mondo S."/>
            <person name="Nolan M."/>
            <person name="Ohm R."/>
            <person name="Pangilinan J."/>
            <person name="Park H.-J."/>
            <person name="Ramirez L."/>
            <person name="Alfaro M."/>
            <person name="Sun H."/>
            <person name="Tritt A."/>
            <person name="Yoshinaga Y."/>
            <person name="Zwiers L.-H."/>
            <person name="Turgeon B."/>
            <person name="Goodwin S."/>
            <person name="Spatafora J."/>
            <person name="Crous P."/>
            <person name="Grigoriev I."/>
        </authorList>
    </citation>
    <scope>NUCLEOTIDE SEQUENCE</scope>
    <source>
        <strain evidence="2">CBS 183.55</strain>
    </source>
</reference>
<sequence>LKHFNMSIKERTIGAYYLLIINSYKSYNSIEFKEYYVEHKIITLYMPLYLLHLLQLLNVACFSPLKRVYLIKTAYYKAITKDNIYRGFRGAGLVPFNLERVLLKLDVVLRTPT</sequence>
<evidence type="ECO:0000259" key="1">
    <source>
        <dbReference type="Pfam" id="PF03184"/>
    </source>
</evidence>